<keyword evidence="6" id="KW-0732">Signal</keyword>
<dbReference type="GO" id="GO:0005634">
    <property type="term" value="C:nucleus"/>
    <property type="evidence" value="ECO:0007669"/>
    <property type="project" value="UniProtKB-SubCell"/>
</dbReference>
<keyword evidence="2" id="KW-0132">Cell division</keyword>
<feature type="chain" id="PRO_5043864958" evidence="6">
    <location>
        <begin position="28"/>
        <end position="524"/>
    </location>
</feature>
<dbReference type="PANTHER" id="PTHR12663:SF0">
    <property type="entry name" value="PRECOCIOUS DISSOCIATION OF SISTERS 5, ISOFORM A"/>
    <property type="match status" value="1"/>
</dbReference>
<dbReference type="GO" id="GO:0000785">
    <property type="term" value="C:chromatin"/>
    <property type="evidence" value="ECO:0007669"/>
    <property type="project" value="TreeGrafter"/>
</dbReference>
<dbReference type="AlphaFoldDB" id="A0AAV4S720"/>
<dbReference type="SUPFAM" id="SSF48371">
    <property type="entry name" value="ARM repeat"/>
    <property type="match status" value="1"/>
</dbReference>
<dbReference type="CDD" id="cd19953">
    <property type="entry name" value="PDS5"/>
    <property type="match status" value="1"/>
</dbReference>
<comment type="subcellular location">
    <subcellularLocation>
        <location evidence="1">Nucleus</location>
    </subcellularLocation>
</comment>
<dbReference type="InterPro" id="IPR039776">
    <property type="entry name" value="Pds5"/>
</dbReference>
<dbReference type="InterPro" id="IPR016024">
    <property type="entry name" value="ARM-type_fold"/>
</dbReference>
<evidence type="ECO:0000256" key="4">
    <source>
        <dbReference type="ARBA" id="ARBA00023242"/>
    </source>
</evidence>
<dbReference type="GO" id="GO:0007064">
    <property type="term" value="P:mitotic sister chromatid cohesion"/>
    <property type="evidence" value="ECO:0007669"/>
    <property type="project" value="InterPro"/>
</dbReference>
<evidence type="ECO:0000256" key="5">
    <source>
        <dbReference type="ARBA" id="ARBA00023306"/>
    </source>
</evidence>
<dbReference type="PANTHER" id="PTHR12663">
    <property type="entry name" value="ANDROGEN INDUCED INHIBITOR OF PROLIFERATION AS3 / PDS5-RELATED"/>
    <property type="match status" value="1"/>
</dbReference>
<evidence type="ECO:0000313" key="7">
    <source>
        <dbReference type="EMBL" id="GIY28881.1"/>
    </source>
</evidence>
<keyword evidence="5" id="KW-0131">Cell cycle</keyword>
<feature type="signal peptide" evidence="6">
    <location>
        <begin position="1"/>
        <end position="27"/>
    </location>
</feature>
<dbReference type="Gene3D" id="1.25.10.10">
    <property type="entry name" value="Leucine-rich Repeat Variant"/>
    <property type="match status" value="1"/>
</dbReference>
<dbReference type="EMBL" id="BPLQ01007231">
    <property type="protein sequence ID" value="GIY28881.1"/>
    <property type="molecule type" value="Genomic_DNA"/>
</dbReference>
<evidence type="ECO:0000256" key="6">
    <source>
        <dbReference type="SAM" id="SignalP"/>
    </source>
</evidence>
<gene>
    <name evidence="7" type="primary">pds5a-a</name>
    <name evidence="7" type="ORF">CDAR_388951</name>
</gene>
<evidence type="ECO:0000313" key="8">
    <source>
        <dbReference type="Proteomes" id="UP001054837"/>
    </source>
</evidence>
<keyword evidence="4" id="KW-0539">Nucleus</keyword>
<evidence type="ECO:0000256" key="3">
    <source>
        <dbReference type="ARBA" id="ARBA00022776"/>
    </source>
</evidence>
<reference evidence="7 8" key="1">
    <citation type="submission" date="2021-06" db="EMBL/GenBank/DDBJ databases">
        <title>Caerostris darwini draft genome.</title>
        <authorList>
            <person name="Kono N."/>
            <person name="Arakawa K."/>
        </authorList>
    </citation>
    <scope>NUCLEOTIDE SEQUENCE [LARGE SCALE GENOMIC DNA]</scope>
</reference>
<evidence type="ECO:0000256" key="2">
    <source>
        <dbReference type="ARBA" id="ARBA00022618"/>
    </source>
</evidence>
<dbReference type="GO" id="GO:0006281">
    <property type="term" value="P:DNA repair"/>
    <property type="evidence" value="ECO:0007669"/>
    <property type="project" value="TreeGrafter"/>
</dbReference>
<sequence length="524" mass="61041">MLHNCDPIRSFCFGRLLLLLEFGLNMAESEEEIIYPPGVKDLAEDISTDDLIRRLRECAQAFQSMSQEEESPHQYEPLAHFLVSERFLEHGSPDVHLLVACCVADVFRIFAPDAPYEDEAQIKMLLEFFIDHLEGLSDTQSPSFKRHFYLLENLSVVKTFNICMEIPETQAIICRLFDVMFKVIKSNMKIKRFIVDLLTPFCDSDYINQDLLDILLMHIVEPYKSQNVNGYLLAREIIQKSATNLEPFLTATFNAELVLGVSERKSAKYFTSRHLFDLIYELNIIYPSIIFKVLPELANKLRNCNNEIERMDVTKLAARILANKNSNLIENDNILWKEFLQRFYDKEICVREFCAKSIKTFLLIHPESKDDITNALITTHRDVSEHIRYTVIASILAAAKEDIFSINEQLLDYVQDRMLDKKYEVRKEAILGLGKLFNKYVLSEKYGNDNKLIKMLDLSKSGLLNIYYQPFSEDRILVERILYTCLVPYQKPKEERMKLLYKLYCTVDGNASRAIKEIFKLQRS</sequence>
<evidence type="ECO:0000256" key="1">
    <source>
        <dbReference type="ARBA" id="ARBA00004123"/>
    </source>
</evidence>
<proteinExistence type="predicted"/>
<organism evidence="7 8">
    <name type="scientific">Caerostris darwini</name>
    <dbReference type="NCBI Taxonomy" id="1538125"/>
    <lineage>
        <taxon>Eukaryota</taxon>
        <taxon>Metazoa</taxon>
        <taxon>Ecdysozoa</taxon>
        <taxon>Arthropoda</taxon>
        <taxon>Chelicerata</taxon>
        <taxon>Arachnida</taxon>
        <taxon>Araneae</taxon>
        <taxon>Araneomorphae</taxon>
        <taxon>Entelegynae</taxon>
        <taxon>Araneoidea</taxon>
        <taxon>Araneidae</taxon>
        <taxon>Caerostris</taxon>
    </lineage>
</organism>
<comment type="caution">
    <text evidence="7">The sequence shown here is derived from an EMBL/GenBank/DDBJ whole genome shotgun (WGS) entry which is preliminary data.</text>
</comment>
<protein>
    <submittedName>
        <fullName evidence="7">Sister chromatid cohesion protein PDS5 homolog A-A</fullName>
    </submittedName>
</protein>
<name>A0AAV4S720_9ARAC</name>
<dbReference type="InterPro" id="IPR011989">
    <property type="entry name" value="ARM-like"/>
</dbReference>
<dbReference type="Pfam" id="PF20168">
    <property type="entry name" value="PDS5"/>
    <property type="match status" value="1"/>
</dbReference>
<dbReference type="GO" id="GO:0051301">
    <property type="term" value="P:cell division"/>
    <property type="evidence" value="ECO:0007669"/>
    <property type="project" value="UniProtKB-KW"/>
</dbReference>
<dbReference type="Proteomes" id="UP001054837">
    <property type="component" value="Unassembled WGS sequence"/>
</dbReference>
<keyword evidence="3" id="KW-0498">Mitosis</keyword>
<keyword evidence="8" id="KW-1185">Reference proteome</keyword>
<accession>A0AAV4S720</accession>